<gene>
    <name evidence="2" type="ORF">FOB82_10045</name>
</gene>
<proteinExistence type="predicted"/>
<dbReference type="RefSeq" id="WP_155870086.1">
    <property type="nucleotide sequence ID" value="NZ_CP046322.1"/>
</dbReference>
<dbReference type="EMBL" id="CP046322">
    <property type="protein sequence ID" value="QGS35225.1"/>
    <property type="molecule type" value="Genomic_DNA"/>
</dbReference>
<keyword evidence="1" id="KW-0812">Transmembrane</keyword>
<evidence type="ECO:0000313" key="3">
    <source>
        <dbReference type="Proteomes" id="UP000426857"/>
    </source>
</evidence>
<reference evidence="2 3" key="1">
    <citation type="submission" date="2019-11" db="EMBL/GenBank/DDBJ databases">
        <title>FDA dAtabase for Regulatory Grade micrObial Sequences (FDA-ARGOS): Supporting development and validation of Infectious Disease Dx tests.</title>
        <authorList>
            <person name="Kerrigan L."/>
            <person name="Long C."/>
            <person name="Tallon L."/>
            <person name="Sadzewicz L."/>
            <person name="Vavikolanu K."/>
            <person name="Mehta A."/>
            <person name="Aluvathingal J."/>
            <person name="Nadendla S."/>
            <person name="Yan Y."/>
            <person name="Sichtig H."/>
        </authorList>
    </citation>
    <scope>NUCLEOTIDE SEQUENCE [LARGE SCALE GENOMIC DNA]</scope>
    <source>
        <strain evidence="2 3">FDAARGOS_674</strain>
    </source>
</reference>
<name>A0A6B8U0U3_9CORY</name>
<accession>A0A6B8U0U3</accession>
<dbReference type="KEGG" id="cxe:FOB82_10045"/>
<keyword evidence="1" id="KW-0472">Membrane</keyword>
<evidence type="ECO:0000313" key="2">
    <source>
        <dbReference type="EMBL" id="QGS35225.1"/>
    </source>
</evidence>
<feature type="transmembrane region" description="Helical" evidence="1">
    <location>
        <begin position="18"/>
        <end position="40"/>
    </location>
</feature>
<sequence>MTHARTEDTPNDSRRKGLFAGLAFVFAVIVTIAVVASMFFGKSNQGHGAELRPQDLRDSLPAQLAEGWKSEMCFLLMDKPAGLGAAPEDVPEQVPALNCLLDVGEANGVSTTMVSDEEFAAAVTDPAEGVEMVDLGSSDDGAHELSWLHATGLIYDVTENSVLRFGPFDDEAAAREFASAHGLLAAE</sequence>
<organism evidence="2 3">
    <name type="scientific">Corynebacterium xerosis</name>
    <dbReference type="NCBI Taxonomy" id="1725"/>
    <lineage>
        <taxon>Bacteria</taxon>
        <taxon>Bacillati</taxon>
        <taxon>Actinomycetota</taxon>
        <taxon>Actinomycetes</taxon>
        <taxon>Mycobacteriales</taxon>
        <taxon>Corynebacteriaceae</taxon>
        <taxon>Corynebacterium</taxon>
    </lineage>
</organism>
<evidence type="ECO:0000256" key="1">
    <source>
        <dbReference type="SAM" id="Phobius"/>
    </source>
</evidence>
<keyword evidence="1" id="KW-1133">Transmembrane helix</keyword>
<dbReference type="Proteomes" id="UP000426857">
    <property type="component" value="Chromosome"/>
</dbReference>
<protein>
    <submittedName>
        <fullName evidence="2">Uncharacterized protein</fullName>
    </submittedName>
</protein>
<dbReference type="AlphaFoldDB" id="A0A6B8U0U3"/>